<dbReference type="Proteomes" id="UP000010880">
    <property type="component" value="Chromosome"/>
</dbReference>
<proteinExistence type="predicted"/>
<keyword evidence="3" id="KW-0804">Transcription</keyword>
<organism evidence="5 6">
    <name type="scientific">Halobacteroides halobius (strain ATCC 35273 / DSM 5150 / MD-1)</name>
    <dbReference type="NCBI Taxonomy" id="748449"/>
    <lineage>
        <taxon>Bacteria</taxon>
        <taxon>Bacillati</taxon>
        <taxon>Bacillota</taxon>
        <taxon>Clostridia</taxon>
        <taxon>Halanaerobiales</taxon>
        <taxon>Halobacteroidaceae</taxon>
        <taxon>Halobacteroides</taxon>
    </lineage>
</organism>
<dbReference type="InterPro" id="IPR028082">
    <property type="entry name" value="Peripla_BP_I"/>
</dbReference>
<keyword evidence="6" id="KW-1185">Reference proteome</keyword>
<dbReference type="PANTHER" id="PTHR30146">
    <property type="entry name" value="LACI-RELATED TRANSCRIPTIONAL REPRESSOR"/>
    <property type="match status" value="1"/>
</dbReference>
<dbReference type="PANTHER" id="PTHR30146:SF109">
    <property type="entry name" value="HTH-TYPE TRANSCRIPTIONAL REGULATOR GALS"/>
    <property type="match status" value="1"/>
</dbReference>
<dbReference type="AlphaFoldDB" id="L0KAT6"/>
<dbReference type="KEGG" id="hhl:Halha_1545"/>
<dbReference type="CDD" id="cd06267">
    <property type="entry name" value="PBP1_LacI_sugar_binding-like"/>
    <property type="match status" value="1"/>
</dbReference>
<feature type="domain" description="HTH lacI-type" evidence="4">
    <location>
        <begin position="3"/>
        <end position="57"/>
    </location>
</feature>
<dbReference type="HOGENOM" id="CLU_037628_6_1_9"/>
<dbReference type="GO" id="GO:0000976">
    <property type="term" value="F:transcription cis-regulatory region binding"/>
    <property type="evidence" value="ECO:0007669"/>
    <property type="project" value="TreeGrafter"/>
</dbReference>
<gene>
    <name evidence="5" type="ordered locus">Halha_1545</name>
</gene>
<sequence length="333" mass="36801">MGITMQDIAQEAGVSKATVSRVINEDSYVSKSTKKKVMGVVNKYNYKPHTVARGLARDLSHTIGLMIPGPPRNITDPFFLEFLHGAGNKAAEYSYSLSLPTISDNNEQKLYEEVIDKNDIDGLIITDPQVNDFRVDYLKKEGIPFLFLGRTFADENVCWVDGDNVGGAYQATDYLIKQGHEKIACISGPTKFVASHTRFEGYRQALSENGFVFNSNLVIRGDFTKEGGYLAIKKLLAKADFFSAVFAINDAMAMGAIQALKEEGVNIPQECAVIGFDGIDLGDYITPKLTTVRQPVYQLGQESVKKLIKLIKGQEINEKQKILPVELLSKDSV</sequence>
<keyword evidence="2" id="KW-0238">DNA-binding</keyword>
<dbReference type="SUPFAM" id="SSF47413">
    <property type="entry name" value="lambda repressor-like DNA-binding domains"/>
    <property type="match status" value="1"/>
</dbReference>
<reference evidence="6" key="1">
    <citation type="submission" date="2012-02" db="EMBL/GenBank/DDBJ databases">
        <title>The complete genome of Halobacteroides halobius DSM 5150.</title>
        <authorList>
            <person name="Lucas S."/>
            <person name="Copeland A."/>
            <person name="Lapidus A."/>
            <person name="Glavina del Rio T."/>
            <person name="Dalin E."/>
            <person name="Tice H."/>
            <person name="Bruce D."/>
            <person name="Goodwin L."/>
            <person name="Pitluck S."/>
            <person name="Peters L."/>
            <person name="Mikhailova N."/>
            <person name="Gu W."/>
            <person name="Kyrpides N."/>
            <person name="Mavromatis K."/>
            <person name="Ivanova N."/>
            <person name="Brettin T."/>
            <person name="Detter J.C."/>
            <person name="Han C."/>
            <person name="Larimer F."/>
            <person name="Land M."/>
            <person name="Hauser L."/>
            <person name="Markowitz V."/>
            <person name="Cheng J.-F."/>
            <person name="Hugenholtz P."/>
            <person name="Woyke T."/>
            <person name="Wu D."/>
            <person name="Tindall B."/>
            <person name="Pomrenke H."/>
            <person name="Brambilla E."/>
            <person name="Klenk H.-P."/>
            <person name="Eisen J.A."/>
        </authorList>
    </citation>
    <scope>NUCLEOTIDE SEQUENCE [LARGE SCALE GENOMIC DNA]</scope>
    <source>
        <strain evidence="6">ATCC 35273 / DSM 5150 / MD-1</strain>
    </source>
</reference>
<dbReference type="InterPro" id="IPR010982">
    <property type="entry name" value="Lambda_DNA-bd_dom_sf"/>
</dbReference>
<dbReference type="InterPro" id="IPR000843">
    <property type="entry name" value="HTH_LacI"/>
</dbReference>
<dbReference type="PRINTS" id="PR00036">
    <property type="entry name" value="HTHLACI"/>
</dbReference>
<dbReference type="PROSITE" id="PS50932">
    <property type="entry name" value="HTH_LACI_2"/>
    <property type="match status" value="1"/>
</dbReference>
<keyword evidence="1" id="KW-0805">Transcription regulation</keyword>
<dbReference type="SUPFAM" id="SSF53822">
    <property type="entry name" value="Periplasmic binding protein-like I"/>
    <property type="match status" value="1"/>
</dbReference>
<evidence type="ECO:0000256" key="1">
    <source>
        <dbReference type="ARBA" id="ARBA00023015"/>
    </source>
</evidence>
<dbReference type="eggNOG" id="COG1609">
    <property type="taxonomic scope" value="Bacteria"/>
</dbReference>
<dbReference type="RefSeq" id="WP_015327202.1">
    <property type="nucleotide sequence ID" value="NC_019978.1"/>
</dbReference>
<dbReference type="Pfam" id="PF00532">
    <property type="entry name" value="Peripla_BP_1"/>
    <property type="match status" value="1"/>
</dbReference>
<dbReference type="CDD" id="cd01392">
    <property type="entry name" value="HTH_LacI"/>
    <property type="match status" value="1"/>
</dbReference>
<evidence type="ECO:0000256" key="3">
    <source>
        <dbReference type="ARBA" id="ARBA00023163"/>
    </source>
</evidence>
<evidence type="ECO:0000313" key="5">
    <source>
        <dbReference type="EMBL" id="AGB41484.1"/>
    </source>
</evidence>
<accession>L0KAT6</accession>
<dbReference type="PROSITE" id="PS00356">
    <property type="entry name" value="HTH_LACI_1"/>
    <property type="match status" value="1"/>
</dbReference>
<dbReference type="GO" id="GO:0003700">
    <property type="term" value="F:DNA-binding transcription factor activity"/>
    <property type="evidence" value="ECO:0007669"/>
    <property type="project" value="TreeGrafter"/>
</dbReference>
<dbReference type="Gene3D" id="3.40.50.2300">
    <property type="match status" value="2"/>
</dbReference>
<dbReference type="SMART" id="SM00354">
    <property type="entry name" value="HTH_LACI"/>
    <property type="match status" value="1"/>
</dbReference>
<name>L0KAT6_HALHC</name>
<evidence type="ECO:0000256" key="2">
    <source>
        <dbReference type="ARBA" id="ARBA00023125"/>
    </source>
</evidence>
<dbReference type="EMBL" id="CP003359">
    <property type="protein sequence ID" value="AGB41484.1"/>
    <property type="molecule type" value="Genomic_DNA"/>
</dbReference>
<protein>
    <submittedName>
        <fullName evidence="5">Transcriptional regulator</fullName>
    </submittedName>
</protein>
<dbReference type="OrthoDB" id="9784962at2"/>
<dbReference type="Gene3D" id="1.10.260.40">
    <property type="entry name" value="lambda repressor-like DNA-binding domains"/>
    <property type="match status" value="1"/>
</dbReference>
<dbReference type="STRING" id="748449.Halha_1545"/>
<evidence type="ECO:0000259" key="4">
    <source>
        <dbReference type="PROSITE" id="PS50932"/>
    </source>
</evidence>
<dbReference type="Pfam" id="PF00356">
    <property type="entry name" value="LacI"/>
    <property type="match status" value="1"/>
</dbReference>
<dbReference type="InterPro" id="IPR001761">
    <property type="entry name" value="Peripla_BP/Lac1_sug-bd_dom"/>
</dbReference>
<evidence type="ECO:0000313" key="6">
    <source>
        <dbReference type="Proteomes" id="UP000010880"/>
    </source>
</evidence>